<comment type="caution">
    <text evidence="4">The sequence shown here is derived from an EMBL/GenBank/DDBJ whole genome shotgun (WGS) entry which is preliminary data.</text>
</comment>
<dbReference type="Gene3D" id="3.40.50.2030">
    <property type="match status" value="1"/>
</dbReference>
<dbReference type="GO" id="GO:0046872">
    <property type="term" value="F:metal ion binding"/>
    <property type="evidence" value="ECO:0007669"/>
    <property type="project" value="UniProtKB-KW"/>
</dbReference>
<dbReference type="GO" id="GO:0050418">
    <property type="term" value="F:hydroxylamine reductase activity"/>
    <property type="evidence" value="ECO:0007669"/>
    <property type="project" value="TreeGrafter"/>
</dbReference>
<reference evidence="4" key="1">
    <citation type="journal article" date="2014" name="Front. Microbiol.">
        <title>High frequency of phylogenetically diverse reductive dehalogenase-homologous genes in deep subseafloor sedimentary metagenomes.</title>
        <authorList>
            <person name="Kawai M."/>
            <person name="Futagami T."/>
            <person name="Toyoda A."/>
            <person name="Takaki Y."/>
            <person name="Nishi S."/>
            <person name="Hori S."/>
            <person name="Arai W."/>
            <person name="Tsubouchi T."/>
            <person name="Morono Y."/>
            <person name="Uchiyama I."/>
            <person name="Ito T."/>
            <person name="Fujiyama A."/>
            <person name="Inagaki F."/>
            <person name="Takami H."/>
        </authorList>
    </citation>
    <scope>NUCLEOTIDE SEQUENCE</scope>
    <source>
        <strain evidence="4">Expedition CK06-06</strain>
    </source>
</reference>
<dbReference type="EMBL" id="BARS01001027">
    <property type="protein sequence ID" value="GAF85045.1"/>
    <property type="molecule type" value="Genomic_DNA"/>
</dbReference>
<dbReference type="GO" id="GO:0042542">
    <property type="term" value="P:response to hydrogen peroxide"/>
    <property type="evidence" value="ECO:0007669"/>
    <property type="project" value="TreeGrafter"/>
</dbReference>
<organism evidence="4">
    <name type="scientific">marine sediment metagenome</name>
    <dbReference type="NCBI Taxonomy" id="412755"/>
    <lineage>
        <taxon>unclassified sequences</taxon>
        <taxon>metagenomes</taxon>
        <taxon>ecological metagenomes</taxon>
    </lineage>
</organism>
<evidence type="ECO:0000256" key="2">
    <source>
        <dbReference type="ARBA" id="ARBA00023004"/>
    </source>
</evidence>
<dbReference type="InterPro" id="IPR011254">
    <property type="entry name" value="Prismane-like_sf"/>
</dbReference>
<keyword evidence="2" id="KW-0408">Iron</keyword>
<dbReference type="GO" id="GO:0004601">
    <property type="term" value="F:peroxidase activity"/>
    <property type="evidence" value="ECO:0007669"/>
    <property type="project" value="TreeGrafter"/>
</dbReference>
<dbReference type="PANTHER" id="PTHR30109:SF4">
    <property type="entry name" value="CARBON MONOXIDE DEHYDROGENASE"/>
    <property type="match status" value="1"/>
</dbReference>
<proteinExistence type="predicted"/>
<keyword evidence="3" id="KW-0411">Iron-sulfur</keyword>
<dbReference type="PANTHER" id="PTHR30109">
    <property type="entry name" value="HYDROXYLAMINE REDUCTASE"/>
    <property type="match status" value="1"/>
</dbReference>
<evidence type="ECO:0000256" key="1">
    <source>
        <dbReference type="ARBA" id="ARBA00022723"/>
    </source>
</evidence>
<feature type="non-terminal residue" evidence="4">
    <location>
        <position position="1"/>
    </location>
</feature>
<keyword evidence="1" id="KW-0479">Metal-binding</keyword>
<protein>
    <submittedName>
        <fullName evidence="4">Uncharacterized protein</fullName>
    </submittedName>
</protein>
<dbReference type="InterPro" id="IPR016099">
    <property type="entry name" value="Prismane-like_a/b-sand"/>
</dbReference>
<evidence type="ECO:0000256" key="3">
    <source>
        <dbReference type="ARBA" id="ARBA00023014"/>
    </source>
</evidence>
<sequence>AHCATEGGLGEDISDLPVAGFAPEWMSEKALSIGAYFVASGVTTWMGVGSPVAGSEAVTRIITEGWREKVGAAYYFEPDHVKAVKEALEHIDAKRAALKLEEYNPTRYAKSDTYLPGDYASDEEFAAGALSRSK</sequence>
<dbReference type="AlphaFoldDB" id="X0U989"/>
<dbReference type="SUPFAM" id="SSF56821">
    <property type="entry name" value="Prismane protein-like"/>
    <property type="match status" value="1"/>
</dbReference>
<evidence type="ECO:0000313" key="4">
    <source>
        <dbReference type="EMBL" id="GAF85045.1"/>
    </source>
</evidence>
<gene>
    <name evidence="4" type="ORF">S01H1_02183</name>
</gene>
<name>X0U989_9ZZZZ</name>
<dbReference type="GO" id="GO:0051536">
    <property type="term" value="F:iron-sulfur cluster binding"/>
    <property type="evidence" value="ECO:0007669"/>
    <property type="project" value="UniProtKB-KW"/>
</dbReference>
<dbReference type="InterPro" id="IPR004137">
    <property type="entry name" value="HCP/CODH"/>
</dbReference>
<dbReference type="Pfam" id="PF03063">
    <property type="entry name" value="Prismane"/>
    <property type="match status" value="1"/>
</dbReference>
<accession>X0U989</accession>